<dbReference type="RefSeq" id="XP_009012385.1">
    <property type="nucleotide sequence ID" value="XM_009014137.1"/>
</dbReference>
<reference evidence="5 7" key="2">
    <citation type="journal article" date="2013" name="Nature">
        <title>Insights into bilaterian evolution from three spiralian genomes.</title>
        <authorList>
            <person name="Simakov O."/>
            <person name="Marletaz F."/>
            <person name="Cho S.J."/>
            <person name="Edsinger-Gonzales E."/>
            <person name="Havlak P."/>
            <person name="Hellsten U."/>
            <person name="Kuo D.H."/>
            <person name="Larsson T."/>
            <person name="Lv J."/>
            <person name="Arendt D."/>
            <person name="Savage R."/>
            <person name="Osoegawa K."/>
            <person name="de Jong P."/>
            <person name="Grimwood J."/>
            <person name="Chapman J.A."/>
            <person name="Shapiro H."/>
            <person name="Aerts A."/>
            <person name="Otillar R.P."/>
            <person name="Terry A.Y."/>
            <person name="Boore J.L."/>
            <person name="Grigoriev I.V."/>
            <person name="Lindberg D.R."/>
            <person name="Seaver E.C."/>
            <person name="Weisblat D.A."/>
            <person name="Putnam N.H."/>
            <person name="Rokhsar D.S."/>
        </authorList>
    </citation>
    <scope>NUCLEOTIDE SEQUENCE</scope>
</reference>
<organism evidence="6 7">
    <name type="scientific">Helobdella robusta</name>
    <name type="common">Californian leech</name>
    <dbReference type="NCBI Taxonomy" id="6412"/>
    <lineage>
        <taxon>Eukaryota</taxon>
        <taxon>Metazoa</taxon>
        <taxon>Spiralia</taxon>
        <taxon>Lophotrochozoa</taxon>
        <taxon>Annelida</taxon>
        <taxon>Clitellata</taxon>
        <taxon>Hirudinea</taxon>
        <taxon>Rhynchobdellida</taxon>
        <taxon>Glossiphoniidae</taxon>
        <taxon>Helobdella</taxon>
    </lineage>
</organism>
<dbReference type="STRING" id="6412.T1G9G8"/>
<dbReference type="FunFam" id="1.20.80.60:FF:000001">
    <property type="entry name" value="Sorting nexin-17 isoform1"/>
    <property type="match status" value="1"/>
</dbReference>
<evidence type="ECO:0000313" key="5">
    <source>
        <dbReference type="EMBL" id="ESO09292.1"/>
    </source>
</evidence>
<dbReference type="HOGENOM" id="CLU_041342_0_0_1"/>
<evidence type="ECO:0000313" key="7">
    <source>
        <dbReference type="Proteomes" id="UP000015101"/>
    </source>
</evidence>
<protein>
    <recommendedName>
        <fullName evidence="4">PX domain-containing protein</fullName>
    </recommendedName>
</protein>
<evidence type="ECO:0000256" key="1">
    <source>
        <dbReference type="ARBA" id="ARBA00010883"/>
    </source>
</evidence>
<accession>T1G9G8</accession>
<dbReference type="InterPro" id="IPR048767">
    <property type="entry name" value="SNX17-31_FERM_F2"/>
</dbReference>
<dbReference type="Gene3D" id="2.30.29.30">
    <property type="entry name" value="Pleckstrin-homology domain (PH domain)/Phosphotyrosine-binding domain (PTB)"/>
    <property type="match status" value="1"/>
</dbReference>
<dbReference type="GO" id="GO:0035091">
    <property type="term" value="F:phosphatidylinositol binding"/>
    <property type="evidence" value="ECO:0000318"/>
    <property type="project" value="GO_Central"/>
</dbReference>
<dbReference type="PROSITE" id="PS50195">
    <property type="entry name" value="PX"/>
    <property type="match status" value="1"/>
</dbReference>
<sequence length="438" mass="50738">MHFSIPDTTDIIDSRNNNYTLYNIQINGVYHCSLRYSQLHNFNANLKKEFDSNILPPFPPKRLFSLSTSQIEERRLELERYIQQISQCPQILSSETFTDFFLNAQKESLQEKDEDVNLDIYSPSGKKVVVAVRSLDKTLLVYQAAAAKMSLPEKSQPYFALYLILKSSPNSFAVIRKMQGFESPYISMKATLNLQGRYFLCIRKAYWDPCYDEDLLDDRISLNLLYTQAQCDKENGWLELNDEQSQRLAYFDKQGSKKEFLKYARNLKYYNHMFTNLCMSDYPRPCTPVVVAIGPKEILLKLQTESGIKEVELKVTRIRCWRIASVVSVFLIIRTSINIRPLGPKTLELSLEYLISKNTLKWISIYSPQAIFISMCLQSVVDELIMKKNGEHINKSLNKLLKKSISKEKSPPIESTFLNPELYFTGNSAFDDIRDDDL</sequence>
<dbReference type="InterPro" id="IPR011993">
    <property type="entry name" value="PH-like_dom_sf"/>
</dbReference>
<keyword evidence="3" id="KW-0653">Protein transport</keyword>
<evidence type="ECO:0000256" key="2">
    <source>
        <dbReference type="ARBA" id="ARBA00022448"/>
    </source>
</evidence>
<dbReference type="Pfam" id="PF21271">
    <property type="entry name" value="SNX17-31_F2_FERM"/>
    <property type="match status" value="1"/>
</dbReference>
<dbReference type="FunCoup" id="T1G9G8">
    <property type="interactions" value="506"/>
</dbReference>
<name>T1G9G8_HELRO</name>
<dbReference type="FunFam" id="3.30.1520.10:FF:000008">
    <property type="entry name" value="Sorting nexin-17 isoform1"/>
    <property type="match status" value="1"/>
</dbReference>
<dbReference type="Gene3D" id="3.10.20.90">
    <property type="entry name" value="Phosphatidylinositol 3-kinase Catalytic Subunit, Chain A, domain 1"/>
    <property type="match status" value="1"/>
</dbReference>
<keyword evidence="7" id="KW-1185">Reference proteome</keyword>
<dbReference type="EnsemblMetazoa" id="HelroT97472">
    <property type="protein sequence ID" value="HelroP97472"/>
    <property type="gene ID" value="HelroG97472"/>
</dbReference>
<feature type="domain" description="PX" evidence="4">
    <location>
        <begin position="1"/>
        <end position="108"/>
    </location>
</feature>
<reference evidence="7" key="1">
    <citation type="submission" date="2012-12" db="EMBL/GenBank/DDBJ databases">
        <authorList>
            <person name="Hellsten U."/>
            <person name="Grimwood J."/>
            <person name="Chapman J.A."/>
            <person name="Shapiro H."/>
            <person name="Aerts A."/>
            <person name="Otillar R.P."/>
            <person name="Terry A.Y."/>
            <person name="Boore J.L."/>
            <person name="Simakov O."/>
            <person name="Marletaz F."/>
            <person name="Cho S.-J."/>
            <person name="Edsinger-Gonzales E."/>
            <person name="Havlak P."/>
            <person name="Kuo D.-H."/>
            <person name="Larsson T."/>
            <person name="Lv J."/>
            <person name="Arendt D."/>
            <person name="Savage R."/>
            <person name="Osoegawa K."/>
            <person name="de Jong P."/>
            <person name="Lindberg D.R."/>
            <person name="Seaver E.C."/>
            <person name="Weisblat D.A."/>
            <person name="Putnam N.H."/>
            <person name="Grigoriev I.V."/>
            <person name="Rokhsar D.S."/>
        </authorList>
    </citation>
    <scope>NUCLEOTIDE SEQUENCE</scope>
</reference>
<evidence type="ECO:0000259" key="4">
    <source>
        <dbReference type="PROSITE" id="PS50195"/>
    </source>
</evidence>
<dbReference type="EMBL" id="KB095959">
    <property type="protein sequence ID" value="ESO09292.1"/>
    <property type="molecule type" value="Genomic_DNA"/>
</dbReference>
<dbReference type="Gene3D" id="3.30.1520.10">
    <property type="entry name" value="Phox-like domain"/>
    <property type="match status" value="1"/>
</dbReference>
<dbReference type="OMA" id="RRHCVGV"/>
<dbReference type="Proteomes" id="UP000015101">
    <property type="component" value="Unassembled WGS sequence"/>
</dbReference>
<dbReference type="CDD" id="cd06885">
    <property type="entry name" value="PX_SNX17_31"/>
    <property type="match status" value="1"/>
</dbReference>
<dbReference type="InterPro" id="IPR036871">
    <property type="entry name" value="PX_dom_sf"/>
</dbReference>
<proteinExistence type="inferred from homology"/>
<dbReference type="eggNOG" id="KOG3784">
    <property type="taxonomic scope" value="Eukaryota"/>
</dbReference>
<dbReference type="Pfam" id="PF18116">
    <property type="entry name" value="SNX17_FERM_C"/>
    <property type="match status" value="1"/>
</dbReference>
<dbReference type="GeneID" id="20217715"/>
<dbReference type="GO" id="GO:0006886">
    <property type="term" value="P:intracellular protein transport"/>
    <property type="evidence" value="ECO:0000318"/>
    <property type="project" value="GO_Central"/>
</dbReference>
<gene>
    <name evidence="6" type="primary">20217715</name>
    <name evidence="5" type="ORF">HELRODRAFT_97472</name>
</gene>
<dbReference type="InterPro" id="IPR001683">
    <property type="entry name" value="PX_dom"/>
</dbReference>
<dbReference type="EMBL" id="AMQM01002927">
    <property type="status" value="NOT_ANNOTATED_CDS"/>
    <property type="molecule type" value="Genomic_DNA"/>
</dbReference>
<dbReference type="GO" id="GO:0005769">
    <property type="term" value="C:early endosome"/>
    <property type="evidence" value="ECO:0000318"/>
    <property type="project" value="GO_Central"/>
</dbReference>
<evidence type="ECO:0000256" key="3">
    <source>
        <dbReference type="ARBA" id="ARBA00022927"/>
    </source>
</evidence>
<reference evidence="6" key="3">
    <citation type="submission" date="2015-06" db="UniProtKB">
        <authorList>
            <consortium name="EnsemblMetazoa"/>
        </authorList>
    </citation>
    <scope>IDENTIFICATION</scope>
</reference>
<dbReference type="KEGG" id="hro:HELRODRAFT_97472"/>
<evidence type="ECO:0000313" key="6">
    <source>
        <dbReference type="EnsemblMetazoa" id="HelroP97472"/>
    </source>
</evidence>
<dbReference type="AlphaFoldDB" id="T1G9G8"/>
<dbReference type="OrthoDB" id="5772781at2759"/>
<dbReference type="CTD" id="20217715"/>
<dbReference type="GO" id="GO:0032456">
    <property type="term" value="P:endocytic recycling"/>
    <property type="evidence" value="ECO:0000318"/>
    <property type="project" value="GO_Central"/>
</dbReference>
<dbReference type="FunFam" id="2.30.29.30:FF:000145">
    <property type="entry name" value="Sorting nexin-17 isoform1"/>
    <property type="match status" value="1"/>
</dbReference>
<dbReference type="Pfam" id="PF00787">
    <property type="entry name" value="PX"/>
    <property type="match status" value="1"/>
</dbReference>
<dbReference type="SUPFAM" id="SSF64268">
    <property type="entry name" value="PX domain"/>
    <property type="match status" value="1"/>
</dbReference>
<dbReference type="PANTHER" id="PTHR12431:SF14">
    <property type="entry name" value="LD15323P"/>
    <property type="match status" value="1"/>
</dbReference>
<dbReference type="InParanoid" id="T1G9G8"/>
<dbReference type="InterPro" id="IPR040842">
    <property type="entry name" value="SNX17/31_FERM"/>
</dbReference>
<keyword evidence="2" id="KW-0813">Transport</keyword>
<comment type="similarity">
    <text evidence="1">Belongs to the sorting nexin family.</text>
</comment>
<dbReference type="SMART" id="SM00312">
    <property type="entry name" value="PX"/>
    <property type="match status" value="1"/>
</dbReference>
<dbReference type="Pfam" id="PF21273">
    <property type="entry name" value="SNX17-27-31_F1_FERM"/>
    <property type="match status" value="1"/>
</dbReference>
<dbReference type="Gene3D" id="1.20.80.60">
    <property type="match status" value="1"/>
</dbReference>
<dbReference type="InterPro" id="IPR048763">
    <property type="entry name" value="SNX17-31_FERM_F1"/>
</dbReference>
<dbReference type="PANTHER" id="PTHR12431">
    <property type="entry name" value="SORTING NEXIN 17 AND 27"/>
    <property type="match status" value="1"/>
</dbReference>